<sequence length="40" mass="4665">MDKSKKIKNTNKSKALSDALKANLLRRKHKQRQIKDARTT</sequence>
<dbReference type="RefSeq" id="WP_257639921.1">
    <property type="nucleotide sequence ID" value="NZ_LANU01000001.1"/>
</dbReference>
<proteinExistence type="predicted"/>
<comment type="caution">
    <text evidence="2">The sequence shown here is derived from an EMBL/GenBank/DDBJ whole genome shotgun (WGS) entry which is preliminary data.</text>
</comment>
<dbReference type="AlphaFoldDB" id="A0A0F3NGP2"/>
<dbReference type="EMBL" id="LANU01000001">
    <property type="protein sequence ID" value="KJV66044.1"/>
    <property type="molecule type" value="Genomic_DNA"/>
</dbReference>
<dbReference type="Proteomes" id="UP000033546">
    <property type="component" value="Unassembled WGS sequence"/>
</dbReference>
<protein>
    <submittedName>
        <fullName evidence="2">Uncharacterized protein</fullName>
    </submittedName>
</protein>
<name>A0A0F3NGP2_9RICK</name>
<evidence type="ECO:0000313" key="3">
    <source>
        <dbReference type="Proteomes" id="UP000033546"/>
    </source>
</evidence>
<reference evidence="2 3" key="1">
    <citation type="submission" date="2015-02" db="EMBL/GenBank/DDBJ databases">
        <title>Genome Sequencing of Rickettsiales.</title>
        <authorList>
            <person name="Daugherty S.C."/>
            <person name="Su Q."/>
            <person name="Abolude K."/>
            <person name="Beier-Sexton M."/>
            <person name="Carlyon J.A."/>
            <person name="Carter R."/>
            <person name="Day N.P."/>
            <person name="Dumler S.J."/>
            <person name="Dyachenko V."/>
            <person name="Godinez A."/>
            <person name="Kurtti T.J."/>
            <person name="Lichay M."/>
            <person name="Mullins K.E."/>
            <person name="Ott S."/>
            <person name="Pappas-Brown V."/>
            <person name="Paris D.H."/>
            <person name="Patel P."/>
            <person name="Richards A.L."/>
            <person name="Sadzewicz L."/>
            <person name="Sears K."/>
            <person name="Seidman D."/>
            <person name="Sengamalay N."/>
            <person name="Stenos J."/>
            <person name="Tallon L.J."/>
            <person name="Vincent G."/>
            <person name="Fraser C.M."/>
            <person name="Munderloh U."/>
            <person name="Dunning-Hotopp J.C."/>
        </authorList>
    </citation>
    <scope>NUCLEOTIDE SEQUENCE [LARGE SCALE GENOMIC DNA]</scope>
    <source>
        <strain evidence="2 3">EmCRT</strain>
    </source>
</reference>
<dbReference type="PATRIC" id="fig|1359167.3.peg.226"/>
<evidence type="ECO:0000256" key="1">
    <source>
        <dbReference type="SAM" id="MobiDB-lite"/>
    </source>
</evidence>
<organism evidence="2 3">
    <name type="scientific">Ehrlichia cf. muris str. EmCRT</name>
    <dbReference type="NCBI Taxonomy" id="1359167"/>
    <lineage>
        <taxon>Bacteria</taxon>
        <taxon>Pseudomonadati</taxon>
        <taxon>Pseudomonadota</taxon>
        <taxon>Alphaproteobacteria</taxon>
        <taxon>Rickettsiales</taxon>
        <taxon>Anaplasmataceae</taxon>
        <taxon>Ehrlichia</taxon>
    </lineage>
</organism>
<accession>A0A0F3NGP2</accession>
<evidence type="ECO:0000313" key="2">
    <source>
        <dbReference type="EMBL" id="KJV66044.1"/>
    </source>
</evidence>
<gene>
    <name evidence="2" type="ORF">EMUCRT_0235</name>
</gene>
<feature type="compositionally biased region" description="Basic residues" evidence="1">
    <location>
        <begin position="1"/>
        <end position="11"/>
    </location>
</feature>
<feature type="region of interest" description="Disordered" evidence="1">
    <location>
        <begin position="1"/>
        <end position="40"/>
    </location>
</feature>